<evidence type="ECO:0000313" key="3">
    <source>
        <dbReference type="EMBL" id="QSQ11037.1"/>
    </source>
</evidence>
<gene>
    <name evidence="3" type="ORF">JY572_21685</name>
</gene>
<feature type="signal peptide" evidence="2">
    <location>
        <begin position="1"/>
        <end position="20"/>
    </location>
</feature>
<sequence length="68" mass="6756">MKRFLPLAVGLSMISMGAMAATPKAPATPKPAAEASAKPADTKAKPAPKHAAHAKGAPTPAKDSGTTH</sequence>
<evidence type="ECO:0000313" key="4">
    <source>
        <dbReference type="Proteomes" id="UP000663090"/>
    </source>
</evidence>
<protein>
    <submittedName>
        <fullName evidence="3">Uncharacterized protein</fullName>
    </submittedName>
</protein>
<feature type="region of interest" description="Disordered" evidence="1">
    <location>
        <begin position="20"/>
        <end position="68"/>
    </location>
</feature>
<feature type="compositionally biased region" description="Low complexity" evidence="1">
    <location>
        <begin position="20"/>
        <end position="39"/>
    </location>
</feature>
<reference evidence="3 4" key="1">
    <citation type="submission" date="2021-02" db="EMBL/GenBank/DDBJ databases">
        <title>De Novo genome assembly of isolated myxobacteria.</title>
        <authorList>
            <person name="Stevens D.C."/>
        </authorList>
    </citation>
    <scope>NUCLEOTIDE SEQUENCE [LARGE SCALE GENOMIC DNA]</scope>
    <source>
        <strain evidence="3 4">SCHIC003</strain>
    </source>
</reference>
<dbReference type="EMBL" id="CP071091">
    <property type="protein sequence ID" value="QSQ11037.1"/>
    <property type="molecule type" value="Genomic_DNA"/>
</dbReference>
<keyword evidence="2" id="KW-0732">Signal</keyword>
<proteinExistence type="predicted"/>
<accession>A0ABX7MX71</accession>
<dbReference type="Proteomes" id="UP000663090">
    <property type="component" value="Chromosome"/>
</dbReference>
<evidence type="ECO:0000256" key="2">
    <source>
        <dbReference type="SAM" id="SignalP"/>
    </source>
</evidence>
<dbReference type="RefSeq" id="WP_206712797.1">
    <property type="nucleotide sequence ID" value="NZ_CP071091.1"/>
</dbReference>
<feature type="chain" id="PRO_5047034563" evidence="2">
    <location>
        <begin position="21"/>
        <end position="68"/>
    </location>
</feature>
<evidence type="ECO:0000256" key="1">
    <source>
        <dbReference type="SAM" id="MobiDB-lite"/>
    </source>
</evidence>
<organism evidence="3 4">
    <name type="scientific">Myxococcus landrumensis</name>
    <dbReference type="NCBI Taxonomy" id="2813577"/>
    <lineage>
        <taxon>Bacteria</taxon>
        <taxon>Pseudomonadati</taxon>
        <taxon>Myxococcota</taxon>
        <taxon>Myxococcia</taxon>
        <taxon>Myxococcales</taxon>
        <taxon>Cystobacterineae</taxon>
        <taxon>Myxococcaceae</taxon>
        <taxon>Myxococcus</taxon>
    </lineage>
</organism>
<name>A0ABX7MX71_9BACT</name>
<keyword evidence="4" id="KW-1185">Reference proteome</keyword>